<dbReference type="RefSeq" id="WP_023519372.1">
    <property type="nucleotide sequence ID" value="NZ_AP019810.1"/>
</dbReference>
<dbReference type="Proteomes" id="UP000509460">
    <property type="component" value="Chromosome"/>
</dbReference>
<evidence type="ECO:0000256" key="3">
    <source>
        <dbReference type="ARBA" id="ARBA00022679"/>
    </source>
</evidence>
<proteinExistence type="inferred from homology"/>
<keyword evidence="2" id="KW-0328">Glycosyltransferase</keyword>
<dbReference type="PANTHER" id="PTHR43685">
    <property type="entry name" value="GLYCOSYLTRANSFERASE"/>
    <property type="match status" value="1"/>
</dbReference>
<dbReference type="PANTHER" id="PTHR43685:SF5">
    <property type="entry name" value="GLYCOSYLTRANSFERASE EPSE-RELATED"/>
    <property type="match status" value="1"/>
</dbReference>
<feature type="domain" description="Glycosyltransferase 2-like" evidence="4">
    <location>
        <begin position="7"/>
        <end position="171"/>
    </location>
</feature>
<dbReference type="InterPro" id="IPR029044">
    <property type="entry name" value="Nucleotide-diphossugar_trans"/>
</dbReference>
<gene>
    <name evidence="6" type="ORF">BTN92_05710</name>
    <name evidence="5" type="ORF">EM151A_2562</name>
</gene>
<dbReference type="Proteomes" id="UP000189299">
    <property type="component" value="Unassembled WGS sequence"/>
</dbReference>
<dbReference type="EMBL" id="AP019810">
    <property type="protein sequence ID" value="BBM15741.1"/>
    <property type="molecule type" value="Genomic_DNA"/>
</dbReference>
<evidence type="ECO:0000256" key="2">
    <source>
        <dbReference type="ARBA" id="ARBA00022676"/>
    </source>
</evidence>
<evidence type="ECO:0000259" key="4">
    <source>
        <dbReference type="Pfam" id="PF00535"/>
    </source>
</evidence>
<dbReference type="OrthoDB" id="9815829at2"/>
<name>A0A1V2UK32_ENTMU</name>
<protein>
    <submittedName>
        <fullName evidence="6">Ammonia monooxygenase</fullName>
    </submittedName>
    <submittedName>
        <fullName evidence="5">Glycoside transferase family 2</fullName>
    </submittedName>
</protein>
<dbReference type="GO" id="GO:0004497">
    <property type="term" value="F:monooxygenase activity"/>
    <property type="evidence" value="ECO:0007669"/>
    <property type="project" value="UniProtKB-KW"/>
</dbReference>
<organism evidence="6 7">
    <name type="scientific">Enterococcus mundtii</name>
    <dbReference type="NCBI Taxonomy" id="53346"/>
    <lineage>
        <taxon>Bacteria</taxon>
        <taxon>Bacillati</taxon>
        <taxon>Bacillota</taxon>
        <taxon>Bacilli</taxon>
        <taxon>Lactobacillales</taxon>
        <taxon>Enterococcaceae</taxon>
        <taxon>Enterococcus</taxon>
    </lineage>
</organism>
<dbReference type="InterPro" id="IPR050834">
    <property type="entry name" value="Glycosyltransf_2"/>
</dbReference>
<dbReference type="SUPFAM" id="SSF53448">
    <property type="entry name" value="Nucleotide-diphospho-sugar transferases"/>
    <property type="match status" value="1"/>
</dbReference>
<evidence type="ECO:0000313" key="6">
    <source>
        <dbReference type="EMBL" id="ONN43800.1"/>
    </source>
</evidence>
<keyword evidence="6" id="KW-0503">Monooxygenase</keyword>
<dbReference type="AlphaFoldDB" id="A0A1V2UK32"/>
<keyword evidence="6" id="KW-0560">Oxidoreductase</keyword>
<sequence>MNNKDISVLLSLYDKEKPDYLKEALSSIFNQTLFPDEIVLVYDGPINSELEAIVSEFQKNYPDTITIIKLQENQGLGIALAEGLKHVRNNIVARMDTDDVMVPDRLEKQFAVLEKYPDVAIVGSNINEFVGNLDNIIGKRIVPEKNDEIRNFSRKRNPFNHMTVMYNKEAVLSVGNYQSLIGFEDYYLWVRLLKAGYKGYNIQEPLVYARAGKDMYARRGGLKYLVPGLTGRFYIWKDGLGTMKDFLFVSSVHIFVSLLPNSLRGKFYQSKLRK</sequence>
<dbReference type="EMBL" id="MSTR01000004">
    <property type="protein sequence ID" value="ONN43800.1"/>
    <property type="molecule type" value="Genomic_DNA"/>
</dbReference>
<keyword evidence="3 5" id="KW-0808">Transferase</keyword>
<accession>A0A1V2UK32</accession>
<evidence type="ECO:0000313" key="7">
    <source>
        <dbReference type="Proteomes" id="UP000189299"/>
    </source>
</evidence>
<reference evidence="5 8" key="2">
    <citation type="submission" date="2019-07" db="EMBL/GenBank/DDBJ databases">
        <title>antibiotic susceptibility of plant-derived lactic acid bacteria.</title>
        <authorList>
            <person name="Sugiyama M."/>
            <person name="Noda M."/>
        </authorList>
    </citation>
    <scope>NUCLEOTIDE SEQUENCE [LARGE SCALE GENOMIC DNA]</scope>
    <source>
        <strain evidence="5 8">15-1A</strain>
    </source>
</reference>
<dbReference type="InterPro" id="IPR001173">
    <property type="entry name" value="Glyco_trans_2-like"/>
</dbReference>
<dbReference type="STRING" id="53346.A5802_000418"/>
<evidence type="ECO:0000313" key="8">
    <source>
        <dbReference type="Proteomes" id="UP000509460"/>
    </source>
</evidence>
<comment type="similarity">
    <text evidence="1">Belongs to the glycosyltransferase 2 family.</text>
</comment>
<dbReference type="GO" id="GO:0016757">
    <property type="term" value="F:glycosyltransferase activity"/>
    <property type="evidence" value="ECO:0007669"/>
    <property type="project" value="UniProtKB-KW"/>
</dbReference>
<dbReference type="Gene3D" id="3.90.550.10">
    <property type="entry name" value="Spore Coat Polysaccharide Biosynthesis Protein SpsA, Chain A"/>
    <property type="match status" value="1"/>
</dbReference>
<reference evidence="6 7" key="1">
    <citation type="submission" date="2016-12" db="EMBL/GenBank/DDBJ databases">
        <authorList>
            <person name="Song W.-J."/>
            <person name="Kurnit D.M."/>
        </authorList>
    </citation>
    <scope>NUCLEOTIDE SEQUENCE [LARGE SCALE GENOMIC DNA]</scope>
    <source>
        <strain evidence="6 7">CGB1038-1_S1</strain>
    </source>
</reference>
<evidence type="ECO:0000313" key="5">
    <source>
        <dbReference type="EMBL" id="BBM15741.1"/>
    </source>
</evidence>
<dbReference type="Pfam" id="PF00535">
    <property type="entry name" value="Glycos_transf_2"/>
    <property type="match status" value="1"/>
</dbReference>
<evidence type="ECO:0000256" key="1">
    <source>
        <dbReference type="ARBA" id="ARBA00006739"/>
    </source>
</evidence>